<protein>
    <submittedName>
        <fullName evidence="2">Protein imuA</fullName>
    </submittedName>
</protein>
<keyword evidence="4" id="KW-1185">Reference proteome</keyword>
<name>A0A2N5CTF4_9CAUL</name>
<proteinExistence type="predicted"/>
<gene>
    <name evidence="1" type="ORF">C1707_24375</name>
    <name evidence="2" type="ORF">CFHF_12430</name>
</gene>
<dbReference type="PIRSF" id="PIRSF034285">
    <property type="entry name" value="UCP034285"/>
    <property type="match status" value="1"/>
</dbReference>
<evidence type="ECO:0000313" key="1">
    <source>
        <dbReference type="EMBL" id="AYV49735.1"/>
    </source>
</evidence>
<reference evidence="1 4" key="2">
    <citation type="submission" date="2018-01" db="EMBL/GenBank/DDBJ databases">
        <title>Complete genome sequence of Caulobacter flavus RHGG3.</title>
        <authorList>
            <person name="Yang E."/>
        </authorList>
    </citation>
    <scope>NUCLEOTIDE SEQUENCE [LARGE SCALE GENOMIC DNA]</scope>
    <source>
        <strain evidence="1 4">RHGG3</strain>
    </source>
</reference>
<sequence length="263" mass="27642">MPGSREARIEALRGRIAAIEAGTRTPTPVLPFGDPRIDDRLPGGGLPRAGWHEVVGEGLEGESGASTAAFAALLARPRISKGAVVWVLRRSDLYAPGLVNLGFPVERLVMVRVRDEAEGLSVLEDALATPGVSVAIGEAEAPDLVAGRRLQLACERAGGFGIVLHRRPYGGPARGATGSAAFSRWRVGPAPGRAPPPDSLGGGLGLGPPAWRVALERCRGGRPGAWILEHSEADHGPHPFRVVSELADHDLAQTPPERLRRVG</sequence>
<dbReference type="EMBL" id="CP026100">
    <property type="protein sequence ID" value="AYV49735.1"/>
    <property type="molecule type" value="Genomic_DNA"/>
</dbReference>
<dbReference type="SUPFAM" id="SSF52540">
    <property type="entry name" value="P-loop containing nucleoside triphosphate hydrolases"/>
    <property type="match status" value="1"/>
</dbReference>
<reference evidence="2 3" key="1">
    <citation type="submission" date="2017-12" db="EMBL/GenBank/DDBJ databases">
        <title>The genome sequence of Caulobacter flavus CGMCC1 15093.</title>
        <authorList>
            <person name="Gao J."/>
            <person name="Mao X."/>
            <person name="Sun J."/>
        </authorList>
    </citation>
    <scope>NUCLEOTIDE SEQUENCE [LARGE SCALE GENOMIC DNA]</scope>
    <source>
        <strain evidence="2 3">CGMCC1 15093</strain>
    </source>
</reference>
<dbReference type="OrthoDB" id="7202530at2"/>
<evidence type="ECO:0000313" key="4">
    <source>
        <dbReference type="Proteomes" id="UP000281192"/>
    </source>
</evidence>
<dbReference type="EMBL" id="PJRQ01000024">
    <property type="protein sequence ID" value="PLR14932.1"/>
    <property type="molecule type" value="Genomic_DNA"/>
</dbReference>
<dbReference type="AlphaFoldDB" id="A0A2N5CTF4"/>
<dbReference type="InterPro" id="IPR017026">
    <property type="entry name" value="ImuA"/>
</dbReference>
<dbReference type="Proteomes" id="UP000281192">
    <property type="component" value="Chromosome"/>
</dbReference>
<organism evidence="2 3">
    <name type="scientific">Caulobacter flavus</name>
    <dbReference type="NCBI Taxonomy" id="1679497"/>
    <lineage>
        <taxon>Bacteria</taxon>
        <taxon>Pseudomonadati</taxon>
        <taxon>Pseudomonadota</taxon>
        <taxon>Alphaproteobacteria</taxon>
        <taxon>Caulobacterales</taxon>
        <taxon>Caulobacteraceae</taxon>
        <taxon>Caulobacter</taxon>
    </lineage>
</organism>
<accession>A0A2N5CTF4</accession>
<dbReference type="Proteomes" id="UP000234483">
    <property type="component" value="Unassembled WGS sequence"/>
</dbReference>
<evidence type="ECO:0000313" key="3">
    <source>
        <dbReference type="Proteomes" id="UP000234483"/>
    </source>
</evidence>
<dbReference type="RefSeq" id="WP_101713324.1">
    <property type="nucleotide sequence ID" value="NZ_CP026100.1"/>
</dbReference>
<dbReference type="KEGG" id="cfh:C1707_24375"/>
<evidence type="ECO:0000313" key="2">
    <source>
        <dbReference type="EMBL" id="PLR14932.1"/>
    </source>
</evidence>
<dbReference type="InterPro" id="IPR027417">
    <property type="entry name" value="P-loop_NTPase"/>
</dbReference>
<dbReference type="Gene3D" id="3.40.50.300">
    <property type="entry name" value="P-loop containing nucleotide triphosphate hydrolases"/>
    <property type="match status" value="1"/>
</dbReference>